<evidence type="ECO:0000313" key="4">
    <source>
        <dbReference type="Proteomes" id="UP001189429"/>
    </source>
</evidence>
<keyword evidence="1" id="KW-0175">Coiled coil</keyword>
<evidence type="ECO:0000313" key="3">
    <source>
        <dbReference type="EMBL" id="CAK0901613.1"/>
    </source>
</evidence>
<name>A0ABN9XNX4_9DINO</name>
<evidence type="ECO:0008006" key="5">
    <source>
        <dbReference type="Google" id="ProtNLM"/>
    </source>
</evidence>
<keyword evidence="4" id="KW-1185">Reference proteome</keyword>
<evidence type="ECO:0000256" key="2">
    <source>
        <dbReference type="SAM" id="MobiDB-lite"/>
    </source>
</evidence>
<organism evidence="3 4">
    <name type="scientific">Prorocentrum cordatum</name>
    <dbReference type="NCBI Taxonomy" id="2364126"/>
    <lineage>
        <taxon>Eukaryota</taxon>
        <taxon>Sar</taxon>
        <taxon>Alveolata</taxon>
        <taxon>Dinophyceae</taxon>
        <taxon>Prorocentrales</taxon>
        <taxon>Prorocentraceae</taxon>
        <taxon>Prorocentrum</taxon>
    </lineage>
</organism>
<protein>
    <recommendedName>
        <fullName evidence="5">Nuclear pore complex protein Nup85</fullName>
    </recommendedName>
</protein>
<dbReference type="EMBL" id="CAUYUJ010020953">
    <property type="protein sequence ID" value="CAK0901613.1"/>
    <property type="molecule type" value="Genomic_DNA"/>
</dbReference>
<evidence type="ECO:0000256" key="1">
    <source>
        <dbReference type="SAM" id="Coils"/>
    </source>
</evidence>
<comment type="caution">
    <text evidence="3">The sequence shown here is derived from an EMBL/GenBank/DDBJ whole genome shotgun (WGS) entry which is preliminary data.</text>
</comment>
<dbReference type="Proteomes" id="UP001189429">
    <property type="component" value="Unassembled WGS sequence"/>
</dbReference>
<proteinExistence type="predicted"/>
<feature type="coiled-coil region" evidence="1">
    <location>
        <begin position="165"/>
        <end position="192"/>
    </location>
</feature>
<gene>
    <name evidence="3" type="ORF">PCOR1329_LOCUS78515</name>
</gene>
<feature type="region of interest" description="Disordered" evidence="2">
    <location>
        <begin position="201"/>
        <end position="233"/>
    </location>
</feature>
<accession>A0ABN9XNX4</accession>
<sequence>MVGGAAYYKHWWHENDWDEALELLVTADFLGCEELVKSLENLLVHEFRYDRGFGRACQILQRLESGFPYLPSLLHACLWSASQQILAQLCRQSNSIHLEELLLHHTVTNFKTLQDMVRSHVTTLSPLLGLSDIGDECGDALSLCPSAEQESLTGPTGATQRQRSLDAMRSRLTQAVEQAARAEAEVARLKAQLLLAPKPAADAGGHAEVGAHSGLTPARSSLHQDSVAPPRTERTTRLPFRASHWRGAPTWTLRVPLCCLRRSSMCQKPTH</sequence>
<reference evidence="3" key="1">
    <citation type="submission" date="2023-10" db="EMBL/GenBank/DDBJ databases">
        <authorList>
            <person name="Chen Y."/>
            <person name="Shah S."/>
            <person name="Dougan E. K."/>
            <person name="Thang M."/>
            <person name="Chan C."/>
        </authorList>
    </citation>
    <scope>NUCLEOTIDE SEQUENCE [LARGE SCALE GENOMIC DNA]</scope>
</reference>